<reference evidence="7" key="1">
    <citation type="journal article" date="2015" name="Proc. Natl. Acad. Sci. U.S.A.">
        <title>Genome sequence of the Asian Tiger mosquito, Aedes albopictus, reveals insights into its biology, genetics, and evolution.</title>
        <authorList>
            <person name="Chen X.G."/>
            <person name="Jiang X."/>
            <person name="Gu J."/>
            <person name="Xu M."/>
            <person name="Wu Y."/>
            <person name="Deng Y."/>
            <person name="Zhang C."/>
            <person name="Bonizzoni M."/>
            <person name="Dermauw W."/>
            <person name="Vontas J."/>
            <person name="Armbruster P."/>
            <person name="Huang X."/>
            <person name="Yang Y."/>
            <person name="Zhang H."/>
            <person name="He W."/>
            <person name="Peng H."/>
            <person name="Liu Y."/>
            <person name="Wu K."/>
            <person name="Chen J."/>
            <person name="Lirakis M."/>
            <person name="Topalis P."/>
            <person name="Van Leeuwen T."/>
            <person name="Hall A.B."/>
            <person name="Jiang X."/>
            <person name="Thorpe C."/>
            <person name="Mueller R.L."/>
            <person name="Sun C."/>
            <person name="Waterhouse R.M."/>
            <person name="Yan G."/>
            <person name="Tu Z.J."/>
            <person name="Fang X."/>
            <person name="James A.A."/>
        </authorList>
    </citation>
    <scope>NUCLEOTIDE SEQUENCE [LARGE SCALE GENOMIC DNA]</scope>
    <source>
        <strain evidence="7">Foshan</strain>
    </source>
</reference>
<evidence type="ECO:0000259" key="4">
    <source>
        <dbReference type="PROSITE" id="PS50835"/>
    </source>
</evidence>
<dbReference type="SMART" id="SM00060">
    <property type="entry name" value="FN3"/>
    <property type="match status" value="1"/>
</dbReference>
<feature type="signal peptide" evidence="3">
    <location>
        <begin position="1"/>
        <end position="26"/>
    </location>
</feature>
<evidence type="ECO:0000256" key="2">
    <source>
        <dbReference type="SAM" id="Phobius"/>
    </source>
</evidence>
<dbReference type="PROSITE" id="PS50835">
    <property type="entry name" value="IG_LIKE"/>
    <property type="match status" value="1"/>
</dbReference>
<feature type="transmembrane region" description="Helical" evidence="2">
    <location>
        <begin position="293"/>
        <end position="317"/>
    </location>
</feature>
<keyword evidence="2" id="KW-0472">Membrane</keyword>
<keyword evidence="7" id="KW-1185">Reference proteome</keyword>
<dbReference type="Gene3D" id="2.60.40.10">
    <property type="entry name" value="Immunoglobulins"/>
    <property type="match status" value="2"/>
</dbReference>
<feature type="region of interest" description="Disordered" evidence="1">
    <location>
        <begin position="102"/>
        <end position="151"/>
    </location>
</feature>
<evidence type="ECO:0000313" key="6">
    <source>
        <dbReference type="EnsemblMetazoa" id="AALFPA23_010634.P14922"/>
    </source>
</evidence>
<evidence type="ECO:0000256" key="3">
    <source>
        <dbReference type="SAM" id="SignalP"/>
    </source>
</evidence>
<dbReference type="InterPro" id="IPR036116">
    <property type="entry name" value="FN3_sf"/>
</dbReference>
<dbReference type="GeneID" id="109416118"/>
<dbReference type="SUPFAM" id="SSF48726">
    <property type="entry name" value="Immunoglobulin"/>
    <property type="match status" value="1"/>
</dbReference>
<dbReference type="InterPro" id="IPR007110">
    <property type="entry name" value="Ig-like_dom"/>
</dbReference>
<dbReference type="InterPro" id="IPR013783">
    <property type="entry name" value="Ig-like_fold"/>
</dbReference>
<sequence length="420" mass="47670">MFAERNLLSCLYNTLVFMQLLYVTRSFGVVYDEYVVDQGKNLTLPCRSPYPVMWVHEGRRDDFQQRFQSDGSLQLTNLTAKDGGKYTCSELVPTFTTVQLGDIPSAEDSNGTGEGLLMFGPRNDTLNNSASSSEEDEVSTPSPSQQFDSSAPDRYVQIRQFNVKVRTPPLAVSNFFVRASTIIAVLVWEVMPNRTGGYAIRDFTAEMRKLRWSDEEDEQSWETIDPRHISPNARQLEIYHLIPNTTYEFRIWANNALGAGEVVTITATTSPDMEEKDLIRRIMIDAQNFDTRVWIAAVGVVMGTLVILTLGTCIVLYKECREPIEKEEELDSLELVPNIILNPGFCDSDDQGQNPLSPPVPRTLAFLPVANGNNHLSSHHNRRGSSYHSRYHYDDDDDYEPMTFSRRMSIFFTGNTIKRI</sequence>
<dbReference type="CDD" id="cd00063">
    <property type="entry name" value="FN3"/>
    <property type="match status" value="1"/>
</dbReference>
<keyword evidence="2" id="KW-0812">Transmembrane</keyword>
<proteinExistence type="predicted"/>
<keyword evidence="3" id="KW-0732">Signal</keyword>
<dbReference type="SUPFAM" id="SSF49265">
    <property type="entry name" value="Fibronectin type III"/>
    <property type="match status" value="1"/>
</dbReference>
<evidence type="ECO:0008006" key="8">
    <source>
        <dbReference type="Google" id="ProtNLM"/>
    </source>
</evidence>
<evidence type="ECO:0000256" key="1">
    <source>
        <dbReference type="SAM" id="MobiDB-lite"/>
    </source>
</evidence>
<feature type="chain" id="PRO_5046568891" description="Fibronectin type-III domain-containing protein" evidence="3">
    <location>
        <begin position="27"/>
        <end position="420"/>
    </location>
</feature>
<dbReference type="Proteomes" id="UP000069940">
    <property type="component" value="Unassembled WGS sequence"/>
</dbReference>
<dbReference type="EnsemblMetazoa" id="AALFPA23_010634.R14922">
    <property type="protein sequence ID" value="AALFPA23_010634.P14922"/>
    <property type="gene ID" value="AALFPA23_010634"/>
</dbReference>
<dbReference type="InterPro" id="IPR003961">
    <property type="entry name" value="FN3_dom"/>
</dbReference>
<dbReference type="InterPro" id="IPR013151">
    <property type="entry name" value="Immunoglobulin_dom"/>
</dbReference>
<evidence type="ECO:0000313" key="7">
    <source>
        <dbReference type="Proteomes" id="UP000069940"/>
    </source>
</evidence>
<feature type="domain" description="Fibronectin type-III" evidence="5">
    <location>
        <begin position="168"/>
        <end position="273"/>
    </location>
</feature>
<dbReference type="InterPro" id="IPR036179">
    <property type="entry name" value="Ig-like_dom_sf"/>
</dbReference>
<organism evidence="6 7">
    <name type="scientific">Aedes albopictus</name>
    <name type="common">Asian tiger mosquito</name>
    <name type="synonym">Stegomyia albopicta</name>
    <dbReference type="NCBI Taxonomy" id="7160"/>
    <lineage>
        <taxon>Eukaryota</taxon>
        <taxon>Metazoa</taxon>
        <taxon>Ecdysozoa</taxon>
        <taxon>Arthropoda</taxon>
        <taxon>Hexapoda</taxon>
        <taxon>Insecta</taxon>
        <taxon>Pterygota</taxon>
        <taxon>Neoptera</taxon>
        <taxon>Endopterygota</taxon>
        <taxon>Diptera</taxon>
        <taxon>Nematocera</taxon>
        <taxon>Culicoidea</taxon>
        <taxon>Culicidae</taxon>
        <taxon>Culicinae</taxon>
        <taxon>Aedini</taxon>
        <taxon>Aedes</taxon>
        <taxon>Stegomyia</taxon>
    </lineage>
</organism>
<dbReference type="InterPro" id="IPR003599">
    <property type="entry name" value="Ig_sub"/>
</dbReference>
<protein>
    <recommendedName>
        <fullName evidence="8">Fibronectin type-III domain-containing protein</fullName>
    </recommendedName>
</protein>
<reference evidence="6" key="2">
    <citation type="submission" date="2025-05" db="UniProtKB">
        <authorList>
            <consortium name="EnsemblMetazoa"/>
        </authorList>
    </citation>
    <scope>IDENTIFICATION</scope>
    <source>
        <strain evidence="6">Foshan</strain>
    </source>
</reference>
<dbReference type="PROSITE" id="PS50853">
    <property type="entry name" value="FN3"/>
    <property type="match status" value="1"/>
</dbReference>
<dbReference type="SMART" id="SM00409">
    <property type="entry name" value="IG"/>
    <property type="match status" value="1"/>
</dbReference>
<feature type="domain" description="Ig-like" evidence="4">
    <location>
        <begin position="1"/>
        <end position="88"/>
    </location>
</feature>
<name>A0ABM1YN34_AEDAL</name>
<feature type="compositionally biased region" description="Polar residues" evidence="1">
    <location>
        <begin position="139"/>
        <end position="149"/>
    </location>
</feature>
<evidence type="ECO:0000259" key="5">
    <source>
        <dbReference type="PROSITE" id="PS50853"/>
    </source>
</evidence>
<dbReference type="Pfam" id="PF00047">
    <property type="entry name" value="ig"/>
    <property type="match status" value="1"/>
</dbReference>
<dbReference type="RefSeq" id="XP_029711952.1">
    <property type="nucleotide sequence ID" value="XM_029856092.2"/>
</dbReference>
<accession>A0ABM1YN34</accession>
<keyword evidence="2" id="KW-1133">Transmembrane helix</keyword>